<evidence type="ECO:0000313" key="2">
    <source>
        <dbReference type="Proteomes" id="UP000292082"/>
    </source>
</evidence>
<feature type="non-terminal residue" evidence="1">
    <location>
        <position position="1"/>
    </location>
</feature>
<proteinExistence type="predicted"/>
<dbReference type="Proteomes" id="UP000292082">
    <property type="component" value="Unassembled WGS sequence"/>
</dbReference>
<organism evidence="1 2">
    <name type="scientific">Dichomitus squalens</name>
    <dbReference type="NCBI Taxonomy" id="114155"/>
    <lineage>
        <taxon>Eukaryota</taxon>
        <taxon>Fungi</taxon>
        <taxon>Dikarya</taxon>
        <taxon>Basidiomycota</taxon>
        <taxon>Agaricomycotina</taxon>
        <taxon>Agaricomycetes</taxon>
        <taxon>Polyporales</taxon>
        <taxon>Polyporaceae</taxon>
        <taxon>Dichomitus</taxon>
    </lineage>
</organism>
<dbReference type="EMBL" id="ML145085">
    <property type="protein sequence ID" value="TBU64854.1"/>
    <property type="molecule type" value="Genomic_DNA"/>
</dbReference>
<dbReference type="AlphaFoldDB" id="A0A4Q9QDM7"/>
<reference evidence="1 2" key="1">
    <citation type="submission" date="2019-01" db="EMBL/GenBank/DDBJ databases">
        <title>Draft genome sequences of three monokaryotic isolates of the white-rot basidiomycete fungus Dichomitus squalens.</title>
        <authorList>
            <consortium name="DOE Joint Genome Institute"/>
            <person name="Lopez S.C."/>
            <person name="Andreopoulos B."/>
            <person name="Pangilinan J."/>
            <person name="Lipzen A."/>
            <person name="Riley R."/>
            <person name="Ahrendt S."/>
            <person name="Ng V."/>
            <person name="Barry K."/>
            <person name="Daum C."/>
            <person name="Grigoriev I.V."/>
            <person name="Hilden K.S."/>
            <person name="Makela M.R."/>
            <person name="de Vries R.P."/>
        </authorList>
    </citation>
    <scope>NUCLEOTIDE SEQUENCE [LARGE SCALE GENOMIC DNA]</scope>
    <source>
        <strain evidence="1 2">CBS 464.89</strain>
    </source>
</reference>
<keyword evidence="2" id="KW-1185">Reference proteome</keyword>
<accession>A0A4Q9QDM7</accession>
<protein>
    <submittedName>
        <fullName evidence="1">Uncharacterized protein</fullName>
    </submittedName>
</protein>
<sequence>AVTARDVPRRAMPLFELQNTRFLTWDVPYTDTRYIQVLPAVEQSWAMASVR</sequence>
<name>A0A4Q9QDM7_9APHY</name>
<evidence type="ECO:0000313" key="1">
    <source>
        <dbReference type="EMBL" id="TBU64854.1"/>
    </source>
</evidence>
<gene>
    <name evidence="1" type="ORF">BD310DRAFT_913520</name>
</gene>